<gene>
    <name evidence="1" type="ORF">SDC9_99732</name>
</gene>
<accession>A0A645AJQ1</accession>
<protein>
    <submittedName>
        <fullName evidence="1">Uncharacterized protein</fullName>
    </submittedName>
</protein>
<dbReference type="AlphaFoldDB" id="A0A645AJQ1"/>
<organism evidence="1">
    <name type="scientific">bioreactor metagenome</name>
    <dbReference type="NCBI Taxonomy" id="1076179"/>
    <lineage>
        <taxon>unclassified sequences</taxon>
        <taxon>metagenomes</taxon>
        <taxon>ecological metagenomes</taxon>
    </lineage>
</organism>
<dbReference type="EMBL" id="VSSQ01014110">
    <property type="protein sequence ID" value="MPM52968.1"/>
    <property type="molecule type" value="Genomic_DNA"/>
</dbReference>
<evidence type="ECO:0000313" key="1">
    <source>
        <dbReference type="EMBL" id="MPM52968.1"/>
    </source>
</evidence>
<proteinExistence type="predicted"/>
<comment type="caution">
    <text evidence="1">The sequence shown here is derived from an EMBL/GenBank/DDBJ whole genome shotgun (WGS) entry which is preliminary data.</text>
</comment>
<name>A0A645AJQ1_9ZZZZ</name>
<reference evidence="1" key="1">
    <citation type="submission" date="2019-08" db="EMBL/GenBank/DDBJ databases">
        <authorList>
            <person name="Kucharzyk K."/>
            <person name="Murdoch R.W."/>
            <person name="Higgins S."/>
            <person name="Loffler F."/>
        </authorList>
    </citation>
    <scope>NUCLEOTIDE SEQUENCE</scope>
</reference>
<sequence>MDVCLADDGNTFLIQKAVGRAWHDAYLPLKRVPALDGAGLTAVLADQAFHCHLQCRNVFKLLVVQLGSHIRTYVGDCLRDLRLLGNGRLHLVGDLRQGNWRKLNVEFFQELALVAHRRGKVIGTRANL</sequence>